<gene>
    <name evidence="1" type="ORF">PsorP6_011380</name>
</gene>
<accession>A0ACC0WKF8</accession>
<keyword evidence="2" id="KW-1185">Reference proteome</keyword>
<proteinExistence type="predicted"/>
<organism evidence="1 2">
    <name type="scientific">Peronosclerospora sorghi</name>
    <dbReference type="NCBI Taxonomy" id="230839"/>
    <lineage>
        <taxon>Eukaryota</taxon>
        <taxon>Sar</taxon>
        <taxon>Stramenopiles</taxon>
        <taxon>Oomycota</taxon>
        <taxon>Peronosporomycetes</taxon>
        <taxon>Peronosporales</taxon>
        <taxon>Peronosporaceae</taxon>
        <taxon>Peronosclerospora</taxon>
    </lineage>
</organism>
<protein>
    <submittedName>
        <fullName evidence="1">Uncharacterized protein</fullName>
    </submittedName>
</protein>
<evidence type="ECO:0000313" key="1">
    <source>
        <dbReference type="EMBL" id="KAI9918511.1"/>
    </source>
</evidence>
<sequence>MTVADLLFSLARDLIPSGPSLLLGQRFECALLPVVRVSIVHRNVRDYPAASERVRVQKRAICLAKMV</sequence>
<dbReference type="Proteomes" id="UP001163321">
    <property type="component" value="Chromosome 12"/>
</dbReference>
<name>A0ACC0WKF8_9STRA</name>
<reference evidence="1 2" key="1">
    <citation type="journal article" date="2022" name="bioRxiv">
        <title>The genome of the oomycete Peronosclerospora sorghi, a cosmopolitan pathogen of maize and sorghum, is inflated with dispersed pseudogenes.</title>
        <authorList>
            <person name="Fletcher K."/>
            <person name="Martin F."/>
            <person name="Isakeit T."/>
            <person name="Cavanaugh K."/>
            <person name="Magill C."/>
            <person name="Michelmore R."/>
        </authorList>
    </citation>
    <scope>NUCLEOTIDE SEQUENCE [LARGE SCALE GENOMIC DNA]</scope>
    <source>
        <strain evidence="1">P6</strain>
    </source>
</reference>
<evidence type="ECO:0000313" key="2">
    <source>
        <dbReference type="Proteomes" id="UP001163321"/>
    </source>
</evidence>
<dbReference type="EMBL" id="CM047591">
    <property type="protein sequence ID" value="KAI9918511.1"/>
    <property type="molecule type" value="Genomic_DNA"/>
</dbReference>
<comment type="caution">
    <text evidence="1">The sequence shown here is derived from an EMBL/GenBank/DDBJ whole genome shotgun (WGS) entry which is preliminary data.</text>
</comment>